<reference evidence="1" key="3">
    <citation type="submission" date="2023-05" db="EMBL/GenBank/DDBJ databases">
        <authorList>
            <person name="Smith C.H."/>
        </authorList>
    </citation>
    <scope>NUCLEOTIDE SEQUENCE</scope>
    <source>
        <strain evidence="1">CHS0354</strain>
        <tissue evidence="1">Mantle</tissue>
    </source>
</reference>
<dbReference type="AlphaFoldDB" id="A0AAE0WFD1"/>
<reference evidence="1" key="2">
    <citation type="journal article" date="2021" name="Genome Biol. Evol.">
        <title>Developing a high-quality reference genome for a parasitic bivalve with doubly uniparental inheritance (Bivalvia: Unionida).</title>
        <authorList>
            <person name="Smith C.H."/>
        </authorList>
    </citation>
    <scope>NUCLEOTIDE SEQUENCE</scope>
    <source>
        <strain evidence="1">CHS0354</strain>
        <tissue evidence="1">Mantle</tissue>
    </source>
</reference>
<keyword evidence="2" id="KW-1185">Reference proteome</keyword>
<comment type="caution">
    <text evidence="1">The sequence shown here is derived from an EMBL/GenBank/DDBJ whole genome shotgun (WGS) entry which is preliminary data.</text>
</comment>
<dbReference type="Proteomes" id="UP001195483">
    <property type="component" value="Unassembled WGS sequence"/>
</dbReference>
<name>A0AAE0WFD1_9BIVA</name>
<evidence type="ECO:0000313" key="1">
    <source>
        <dbReference type="EMBL" id="KAK3611954.1"/>
    </source>
</evidence>
<gene>
    <name evidence="1" type="ORF">CHS0354_011604</name>
</gene>
<protein>
    <submittedName>
        <fullName evidence="1">Uncharacterized protein</fullName>
    </submittedName>
</protein>
<dbReference type="EMBL" id="JAEAOA010000712">
    <property type="protein sequence ID" value="KAK3611954.1"/>
    <property type="molecule type" value="Genomic_DNA"/>
</dbReference>
<sequence length="94" mass="10746">MCPLTLSVPGLYVKMVHSDKDFDPKTAHSDHIGFLVGTKLGMIQTIDLEIENGDGNTRVDHFTNIKLILEKNEPIMDADYNLKKMIYLQRFHSQ</sequence>
<organism evidence="1 2">
    <name type="scientific">Potamilus streckersoni</name>
    <dbReference type="NCBI Taxonomy" id="2493646"/>
    <lineage>
        <taxon>Eukaryota</taxon>
        <taxon>Metazoa</taxon>
        <taxon>Spiralia</taxon>
        <taxon>Lophotrochozoa</taxon>
        <taxon>Mollusca</taxon>
        <taxon>Bivalvia</taxon>
        <taxon>Autobranchia</taxon>
        <taxon>Heteroconchia</taxon>
        <taxon>Palaeoheterodonta</taxon>
        <taxon>Unionida</taxon>
        <taxon>Unionoidea</taxon>
        <taxon>Unionidae</taxon>
        <taxon>Ambleminae</taxon>
        <taxon>Lampsilini</taxon>
        <taxon>Potamilus</taxon>
    </lineage>
</organism>
<evidence type="ECO:0000313" key="2">
    <source>
        <dbReference type="Proteomes" id="UP001195483"/>
    </source>
</evidence>
<reference evidence="1" key="1">
    <citation type="journal article" date="2021" name="Genome Biol. Evol.">
        <title>A High-Quality Reference Genome for a Parasitic Bivalve with Doubly Uniparental Inheritance (Bivalvia: Unionida).</title>
        <authorList>
            <person name="Smith C.H."/>
        </authorList>
    </citation>
    <scope>NUCLEOTIDE SEQUENCE</scope>
    <source>
        <strain evidence="1">CHS0354</strain>
    </source>
</reference>
<feature type="non-terminal residue" evidence="1">
    <location>
        <position position="94"/>
    </location>
</feature>
<accession>A0AAE0WFD1</accession>
<proteinExistence type="predicted"/>